<keyword evidence="13" id="KW-1185">Reference proteome</keyword>
<dbReference type="InterPro" id="IPR005761">
    <property type="entry name" value="UDP-N-AcMur-Glu-dNH2Pim_ligase"/>
</dbReference>
<dbReference type="STRING" id="1794912.AXX12_01435"/>
<proteinExistence type="inferred from homology"/>
<dbReference type="InterPro" id="IPR004101">
    <property type="entry name" value="Mur_ligase_C"/>
</dbReference>
<evidence type="ECO:0000313" key="12">
    <source>
        <dbReference type="EMBL" id="KYZ78234.1"/>
    </source>
</evidence>
<dbReference type="InterPro" id="IPR036565">
    <property type="entry name" value="Mur-like_cat_sf"/>
</dbReference>
<comment type="similarity">
    <text evidence="2">Belongs to the MurCDEF family. MurE subfamily.</text>
</comment>
<comment type="pathway">
    <text evidence="1 8">Cell wall biogenesis; peptidoglycan biosynthesis.</text>
</comment>
<dbReference type="InterPro" id="IPR035911">
    <property type="entry name" value="MurE/MurF_N"/>
</dbReference>
<dbReference type="Pfam" id="PF08245">
    <property type="entry name" value="Mur_ligase_M"/>
    <property type="match status" value="1"/>
</dbReference>
<evidence type="ECO:0000256" key="2">
    <source>
        <dbReference type="ARBA" id="ARBA00005898"/>
    </source>
</evidence>
<dbReference type="SUPFAM" id="SSF63418">
    <property type="entry name" value="MurE/MurF N-terminal domain"/>
    <property type="match status" value="1"/>
</dbReference>
<dbReference type="OrthoDB" id="9800958at2"/>
<dbReference type="GO" id="GO:0016881">
    <property type="term" value="F:acid-amino acid ligase activity"/>
    <property type="evidence" value="ECO:0007669"/>
    <property type="project" value="InterPro"/>
</dbReference>
<evidence type="ECO:0000259" key="9">
    <source>
        <dbReference type="Pfam" id="PF01225"/>
    </source>
</evidence>
<dbReference type="InterPro" id="IPR000713">
    <property type="entry name" value="Mur_ligase_N"/>
</dbReference>
<gene>
    <name evidence="12" type="ORF">AXX12_01435</name>
</gene>
<dbReference type="Gene3D" id="3.90.190.20">
    <property type="entry name" value="Mur ligase, C-terminal domain"/>
    <property type="match status" value="1"/>
</dbReference>
<dbReference type="GO" id="GO:0005737">
    <property type="term" value="C:cytoplasm"/>
    <property type="evidence" value="ECO:0007669"/>
    <property type="project" value="UniProtKB-SubCell"/>
</dbReference>
<feature type="domain" description="Mur ligase central" evidence="11">
    <location>
        <begin position="97"/>
        <end position="306"/>
    </location>
</feature>
<evidence type="ECO:0000256" key="4">
    <source>
        <dbReference type="ARBA" id="ARBA00022960"/>
    </source>
</evidence>
<keyword evidence="6 8" id="KW-0131">Cell cycle</keyword>
<dbReference type="PANTHER" id="PTHR23135:SF4">
    <property type="entry name" value="UDP-N-ACETYLMURAMOYL-L-ALANYL-D-GLUTAMATE--2,6-DIAMINOPIMELATE LIGASE MURE HOMOLOG, CHLOROPLASTIC"/>
    <property type="match status" value="1"/>
</dbReference>
<evidence type="ECO:0000313" key="13">
    <source>
        <dbReference type="Proteomes" id="UP000076268"/>
    </source>
</evidence>
<dbReference type="Gene3D" id="3.40.1390.10">
    <property type="entry name" value="MurE/MurF, N-terminal domain"/>
    <property type="match status" value="1"/>
</dbReference>
<keyword evidence="3 8" id="KW-0132">Cell division</keyword>
<dbReference type="GO" id="GO:0009252">
    <property type="term" value="P:peptidoglycan biosynthetic process"/>
    <property type="evidence" value="ECO:0007669"/>
    <property type="project" value="UniProtKB-KW"/>
</dbReference>
<evidence type="ECO:0000259" key="10">
    <source>
        <dbReference type="Pfam" id="PF02875"/>
    </source>
</evidence>
<evidence type="ECO:0000259" key="11">
    <source>
        <dbReference type="Pfam" id="PF08245"/>
    </source>
</evidence>
<dbReference type="SUPFAM" id="SSF53244">
    <property type="entry name" value="MurD-like peptide ligases, peptide-binding domain"/>
    <property type="match status" value="1"/>
</dbReference>
<sequence>MDQLAEILQTATGITCHSEDVSPGDIFVAIRGRSDDGNKYASQAARCGASAIVTDTNEKLSDIGIPVYYVANARAACAWLASEFYKHPSKELSLVGVTGTNGKTTVVSMLEQMYRTAGLCAGMIGTVSVNLGGYSLPSKLTTPDSISLQHFLRQMRERSVTHAAMEVSAQGMELNRVDHVKFACGILTNVCPDHLDFHGDFASYLAAKRLFPSFLAGAPLIINAADPECRAIAQSYGGPIITAGVNMAADISIQVLRTSRRGSIFRLRVNRPINGLEAYEQALRTLRLSAPGFHNVENAMLASIAALLQGVSPAAIARALASFGGVERRFKVCEHNECIVIDDTALNPGSIDAVFETIRQFRYNRMVVVNAIRGCRGPAINSANALTLLRWQRNFPFTLIITASYDQTTFADQVSHQEKNAFLSELDRSQVNYLYTDTLSEAILTAQATTRPGDLLLLIGAQGMDHGFSLLTSPKLPLTVVPAAFAVNGRDGSDSLSFT</sequence>
<dbReference type="NCBIfam" id="TIGR01085">
    <property type="entry name" value="murE"/>
    <property type="match status" value="1"/>
</dbReference>
<feature type="domain" description="Mur ligase C-terminal" evidence="10">
    <location>
        <begin position="328"/>
        <end position="461"/>
    </location>
</feature>
<evidence type="ECO:0000256" key="6">
    <source>
        <dbReference type="ARBA" id="ARBA00023306"/>
    </source>
</evidence>
<reference evidence="12 13" key="1">
    <citation type="submission" date="2016-02" db="EMBL/GenBank/DDBJ databases">
        <title>Anaerosporomusa subterraneum gen. nov., sp. nov., a spore-forming obligate anaerobe isolated from saprolite.</title>
        <authorList>
            <person name="Choi J.K."/>
            <person name="Shah M."/>
            <person name="Yee N."/>
        </authorList>
    </citation>
    <scope>NUCLEOTIDE SEQUENCE [LARGE SCALE GENOMIC DNA]</scope>
    <source>
        <strain evidence="12 13">RU4</strain>
    </source>
</reference>
<dbReference type="Proteomes" id="UP000076268">
    <property type="component" value="Unassembled WGS sequence"/>
</dbReference>
<keyword evidence="5 8" id="KW-0573">Peptidoglycan synthesis</keyword>
<organism evidence="12 13">
    <name type="scientific">Anaerosporomusa subterranea</name>
    <dbReference type="NCBI Taxonomy" id="1794912"/>
    <lineage>
        <taxon>Bacteria</taxon>
        <taxon>Bacillati</taxon>
        <taxon>Bacillota</taxon>
        <taxon>Negativicutes</taxon>
        <taxon>Acetonemataceae</taxon>
        <taxon>Anaerosporomusa</taxon>
    </lineage>
</organism>
<evidence type="ECO:0000256" key="8">
    <source>
        <dbReference type="RuleBase" id="RU004135"/>
    </source>
</evidence>
<keyword evidence="7 8" id="KW-0961">Cell wall biogenesis/degradation</keyword>
<comment type="caution">
    <text evidence="12">The sequence shown here is derived from an EMBL/GenBank/DDBJ whole genome shotgun (WGS) entry which is preliminary data.</text>
</comment>
<dbReference type="SUPFAM" id="SSF53623">
    <property type="entry name" value="MurD-like peptide ligases, catalytic domain"/>
    <property type="match status" value="1"/>
</dbReference>
<dbReference type="Gene3D" id="3.40.1190.10">
    <property type="entry name" value="Mur-like, catalytic domain"/>
    <property type="match status" value="1"/>
</dbReference>
<dbReference type="GO" id="GO:0051301">
    <property type="term" value="P:cell division"/>
    <property type="evidence" value="ECO:0007669"/>
    <property type="project" value="UniProtKB-KW"/>
</dbReference>
<dbReference type="GO" id="GO:0005524">
    <property type="term" value="F:ATP binding"/>
    <property type="evidence" value="ECO:0007669"/>
    <property type="project" value="InterPro"/>
</dbReference>
<dbReference type="EMBL" id="LSGP01000001">
    <property type="protein sequence ID" value="KYZ78234.1"/>
    <property type="molecule type" value="Genomic_DNA"/>
</dbReference>
<evidence type="ECO:0000256" key="3">
    <source>
        <dbReference type="ARBA" id="ARBA00022618"/>
    </source>
</evidence>
<dbReference type="GO" id="GO:0071555">
    <property type="term" value="P:cell wall organization"/>
    <property type="evidence" value="ECO:0007669"/>
    <property type="project" value="UniProtKB-KW"/>
</dbReference>
<evidence type="ECO:0000256" key="1">
    <source>
        <dbReference type="ARBA" id="ARBA00004752"/>
    </source>
</evidence>
<dbReference type="Pfam" id="PF02875">
    <property type="entry name" value="Mur_ligase_C"/>
    <property type="match status" value="1"/>
</dbReference>
<dbReference type="RefSeq" id="WP_066237087.1">
    <property type="nucleotide sequence ID" value="NZ_LSGP01000001.1"/>
</dbReference>
<dbReference type="InterPro" id="IPR013221">
    <property type="entry name" value="Mur_ligase_cen"/>
</dbReference>
<feature type="domain" description="Mur ligase N-terminal catalytic" evidence="9">
    <location>
        <begin position="12"/>
        <end position="85"/>
    </location>
</feature>
<dbReference type="AlphaFoldDB" id="A0A154BW28"/>
<dbReference type="InterPro" id="IPR036615">
    <property type="entry name" value="Mur_ligase_C_dom_sf"/>
</dbReference>
<dbReference type="PANTHER" id="PTHR23135">
    <property type="entry name" value="MUR LIGASE FAMILY MEMBER"/>
    <property type="match status" value="1"/>
</dbReference>
<accession>A0A154BW28</accession>
<dbReference type="GO" id="GO:0008360">
    <property type="term" value="P:regulation of cell shape"/>
    <property type="evidence" value="ECO:0007669"/>
    <property type="project" value="UniProtKB-KW"/>
</dbReference>
<keyword evidence="4 8" id="KW-0133">Cell shape</keyword>
<comment type="subcellular location">
    <subcellularLocation>
        <location evidence="8">Cytoplasm</location>
    </subcellularLocation>
</comment>
<evidence type="ECO:0000256" key="7">
    <source>
        <dbReference type="ARBA" id="ARBA00023316"/>
    </source>
</evidence>
<dbReference type="Pfam" id="PF01225">
    <property type="entry name" value="Mur_ligase"/>
    <property type="match status" value="1"/>
</dbReference>
<protein>
    <submittedName>
        <fullName evidence="12">Uncharacterized protein</fullName>
    </submittedName>
</protein>
<evidence type="ECO:0000256" key="5">
    <source>
        <dbReference type="ARBA" id="ARBA00022984"/>
    </source>
</evidence>
<name>A0A154BW28_ANASB</name>